<sequence>MLALSAVSLVALGFSGYLGGELGARRLRSAPVAADMTRTSRPSRLVHDTASTLLGAPHT</sequence>
<protein>
    <submittedName>
        <fullName evidence="1">Uncharacterized protein</fullName>
    </submittedName>
</protein>
<reference evidence="1" key="1">
    <citation type="submission" date="2023-03" db="EMBL/GenBank/DDBJ databases">
        <title>Actinoallomurus iriomotensis NBRC 103684.</title>
        <authorList>
            <person name="Ichikawa N."/>
            <person name="Sato H."/>
            <person name="Tonouchi N."/>
        </authorList>
    </citation>
    <scope>NUCLEOTIDE SEQUENCE</scope>
    <source>
        <strain evidence="1">NBRC 103684</strain>
    </source>
</reference>
<organism evidence="1 2">
    <name type="scientific">Actinoallomurus iriomotensis</name>
    <dbReference type="NCBI Taxonomy" id="478107"/>
    <lineage>
        <taxon>Bacteria</taxon>
        <taxon>Bacillati</taxon>
        <taxon>Actinomycetota</taxon>
        <taxon>Actinomycetes</taxon>
        <taxon>Streptosporangiales</taxon>
        <taxon>Thermomonosporaceae</taxon>
        <taxon>Actinoallomurus</taxon>
    </lineage>
</organism>
<dbReference type="RefSeq" id="WP_285565770.1">
    <property type="nucleotide sequence ID" value="NZ_BSTK01000001.1"/>
</dbReference>
<evidence type="ECO:0000313" key="1">
    <source>
        <dbReference type="EMBL" id="GLY82182.1"/>
    </source>
</evidence>
<accession>A0A9W6RXY7</accession>
<comment type="caution">
    <text evidence="1">The sequence shown here is derived from an EMBL/GenBank/DDBJ whole genome shotgun (WGS) entry which is preliminary data.</text>
</comment>
<dbReference type="EMBL" id="BSTK01000001">
    <property type="protein sequence ID" value="GLY82182.1"/>
    <property type="molecule type" value="Genomic_DNA"/>
</dbReference>
<proteinExistence type="predicted"/>
<dbReference type="Proteomes" id="UP001165074">
    <property type="component" value="Unassembled WGS sequence"/>
</dbReference>
<keyword evidence="2" id="KW-1185">Reference proteome</keyword>
<dbReference type="AlphaFoldDB" id="A0A9W6RXY7"/>
<evidence type="ECO:0000313" key="2">
    <source>
        <dbReference type="Proteomes" id="UP001165074"/>
    </source>
</evidence>
<gene>
    <name evidence="1" type="ORF">Airi02_001140</name>
</gene>
<name>A0A9W6RXY7_9ACTN</name>